<evidence type="ECO:0000313" key="3">
    <source>
        <dbReference type="Proteomes" id="UP001295420"/>
    </source>
</evidence>
<dbReference type="EMBL" id="CAKMTQ010000045">
    <property type="protein sequence ID" value="CAH1538396.1"/>
    <property type="molecule type" value="Genomic_DNA"/>
</dbReference>
<dbReference type="Pfam" id="PF08722">
    <property type="entry name" value="Tn7_TnsA-like_N"/>
    <property type="match status" value="1"/>
</dbReference>
<comment type="caution">
    <text evidence="2">The sequence shown here is derived from an EMBL/GenBank/DDBJ whole genome shotgun (WGS) entry which is preliminary data.</text>
</comment>
<evidence type="ECO:0000313" key="2">
    <source>
        <dbReference type="EMBL" id="CAH1538396.1"/>
    </source>
</evidence>
<organism evidence="2 3">
    <name type="scientific">Vibrio owensii</name>
    <dbReference type="NCBI Taxonomy" id="696485"/>
    <lineage>
        <taxon>Bacteria</taxon>
        <taxon>Pseudomonadati</taxon>
        <taxon>Pseudomonadota</taxon>
        <taxon>Gammaproteobacteria</taxon>
        <taxon>Vibrionales</taxon>
        <taxon>Vibrionaceae</taxon>
        <taxon>Vibrio</taxon>
    </lineage>
</organism>
<proteinExistence type="predicted"/>
<dbReference type="AlphaFoldDB" id="A0AAU9QA42"/>
<feature type="domain" description="TnsA endonuclease N-terminal" evidence="1">
    <location>
        <begin position="44"/>
        <end position="101"/>
    </location>
</feature>
<name>A0AAU9QA42_9VIBR</name>
<reference evidence="2" key="1">
    <citation type="submission" date="2022-01" db="EMBL/GenBank/DDBJ databases">
        <authorList>
            <person name="Lagorce A."/>
        </authorList>
    </citation>
    <scope>NUCLEOTIDE SEQUENCE</scope>
    <source>
        <strain evidence="2">Th15_F1_D04</strain>
    </source>
</reference>
<gene>
    <name evidence="2" type="ORF">THF1D04_50278</name>
</gene>
<dbReference type="Proteomes" id="UP001295420">
    <property type="component" value="Unassembled WGS sequence"/>
</dbReference>
<evidence type="ECO:0000259" key="1">
    <source>
        <dbReference type="Pfam" id="PF08722"/>
    </source>
</evidence>
<accession>A0AAU9QA42</accession>
<dbReference type="InterPro" id="IPR014833">
    <property type="entry name" value="TnsA_N"/>
</dbReference>
<protein>
    <recommendedName>
        <fullName evidence="1">TnsA endonuclease N-terminal domain-containing protein</fullName>
    </recommendedName>
</protein>
<sequence>MQTRKFDQTSKVKPTIAFYSRKNRAMMPCESRLEADALLSLEFDPRILKYVTQPCSITYMVNGKSTRYTPDVLVIYHDKTCKFLEIKPLNKAQKPKFIAKFLQLQDYFSSEIGHPIELILDKDVRKGEKASNMRLLYRFFDVKLDQKVVEKVLNIARRIDKPTLEKIEHLFCELGENASCAWALVANQSLKFNNHKLLTRQTTVEVAA</sequence>
<dbReference type="RefSeq" id="WP_422482973.1">
    <property type="nucleotide sequence ID" value="NZ_CP187390.1"/>
</dbReference>